<evidence type="ECO:0008006" key="3">
    <source>
        <dbReference type="Google" id="ProtNLM"/>
    </source>
</evidence>
<dbReference type="PATRIC" id="fig|1685127.3.peg.1665"/>
<gene>
    <name evidence="1" type="ORF">AC482_06250</name>
</gene>
<dbReference type="InterPro" id="IPR008482">
    <property type="entry name" value="DUF763"/>
</dbReference>
<dbReference type="PANTHER" id="PTHR38597:SF1">
    <property type="entry name" value="BLL3834 PROTEIN"/>
    <property type="match status" value="1"/>
</dbReference>
<dbReference type="Proteomes" id="UP000037210">
    <property type="component" value="Unassembled WGS sequence"/>
</dbReference>
<dbReference type="AlphaFoldDB" id="A0A0M0BLW6"/>
<dbReference type="PANTHER" id="PTHR38597">
    <property type="entry name" value="BLL3834 PROTEIN"/>
    <property type="match status" value="1"/>
</dbReference>
<proteinExistence type="predicted"/>
<sequence length="373" mass="41576">MGVRPRPSALLPLHRGRAPRWLFSRMVSLAECIVKVIVREHGRRGLLERLSDPWFFQSLSCVLGYDWHSSGTTTVTCGALKEAIDPGELGVAVAGGKGRASRRTPAEIEERGAALGLGSGRIEELRYESRMAAKVDNSLVQDGYSLYHHAFIFDERGDWIVVQQGINEEEGNARRYHWPPDHPSLIEEPHGAILCDSRLPAALDMTSGESEASRRTCLDIAREDPRRIERLLARPTPPRQSILERWAGAPGRRLLVMPAAVNWRALREAYEFQPRSYEELVSLRGIGPSTVRGLALVSELVYGEEPSWRDPVRFSFAFGGKDGVPFPVERGAMDEAVATLRAGIDEATMGREQRLRAIMRLRRCVPAIPEGRG</sequence>
<evidence type="ECO:0000313" key="2">
    <source>
        <dbReference type="Proteomes" id="UP000037210"/>
    </source>
</evidence>
<dbReference type="EMBL" id="LFWZ01000061">
    <property type="protein sequence ID" value="KON29533.1"/>
    <property type="molecule type" value="Genomic_DNA"/>
</dbReference>
<accession>A0A0M0BLW6</accession>
<evidence type="ECO:0000313" key="1">
    <source>
        <dbReference type="EMBL" id="KON29533.1"/>
    </source>
</evidence>
<organism evidence="1 2">
    <name type="scientific">miscellaneous Crenarchaeota group-15 archaeon DG-45</name>
    <dbReference type="NCBI Taxonomy" id="1685127"/>
    <lineage>
        <taxon>Archaea</taxon>
        <taxon>Candidatus Bathyarchaeota</taxon>
        <taxon>MCG-15</taxon>
    </lineage>
</organism>
<protein>
    <recommendedName>
        <fullName evidence="3">DUF763 domain-containing protein</fullName>
    </recommendedName>
</protein>
<name>A0A0M0BLW6_9ARCH</name>
<dbReference type="Pfam" id="PF05559">
    <property type="entry name" value="DUF763"/>
    <property type="match status" value="1"/>
</dbReference>
<comment type="caution">
    <text evidence="1">The sequence shown here is derived from an EMBL/GenBank/DDBJ whole genome shotgun (WGS) entry which is preliminary data.</text>
</comment>
<reference evidence="1 2" key="1">
    <citation type="submission" date="2015-06" db="EMBL/GenBank/DDBJ databases">
        <title>New insights into the roles of widespread benthic archaea in carbon and nitrogen cycling.</title>
        <authorList>
            <person name="Lazar C.S."/>
            <person name="Baker B.J."/>
            <person name="Seitz K.W."/>
            <person name="Hyde A.S."/>
            <person name="Dick G.J."/>
            <person name="Hinrichs K.-U."/>
            <person name="Teske A.P."/>
        </authorList>
    </citation>
    <scope>NUCLEOTIDE SEQUENCE [LARGE SCALE GENOMIC DNA]</scope>
    <source>
        <strain evidence="1">DG-45</strain>
    </source>
</reference>